<organism evidence="9 10">
    <name type="scientific">Eleusine coracana subsp. coracana</name>
    <dbReference type="NCBI Taxonomy" id="191504"/>
    <lineage>
        <taxon>Eukaryota</taxon>
        <taxon>Viridiplantae</taxon>
        <taxon>Streptophyta</taxon>
        <taxon>Embryophyta</taxon>
        <taxon>Tracheophyta</taxon>
        <taxon>Spermatophyta</taxon>
        <taxon>Magnoliopsida</taxon>
        <taxon>Liliopsida</taxon>
        <taxon>Poales</taxon>
        <taxon>Poaceae</taxon>
        <taxon>PACMAD clade</taxon>
        <taxon>Chloridoideae</taxon>
        <taxon>Cynodonteae</taxon>
        <taxon>Eleusininae</taxon>
        <taxon>Eleusine</taxon>
    </lineage>
</organism>
<dbReference type="InterPro" id="IPR012864">
    <property type="entry name" value="PCO/ADO"/>
</dbReference>
<comment type="catalytic activity">
    <reaction evidence="7">
        <text>L-cysteine + O2 = 3-sulfino-L-alanine + H(+)</text>
        <dbReference type="Rhea" id="RHEA:20441"/>
        <dbReference type="ChEBI" id="CHEBI:15378"/>
        <dbReference type="ChEBI" id="CHEBI:15379"/>
        <dbReference type="ChEBI" id="CHEBI:35235"/>
        <dbReference type="ChEBI" id="CHEBI:61085"/>
        <dbReference type="EC" id="1.13.11.20"/>
    </reaction>
    <physiologicalReaction direction="left-to-right" evidence="7">
        <dbReference type="Rhea" id="RHEA:20442"/>
    </physiologicalReaction>
</comment>
<comment type="caution">
    <text evidence="9">The sequence shown here is derived from an EMBL/GenBank/DDBJ whole genome shotgun (WGS) entry which is preliminary data.</text>
</comment>
<dbReference type="InterPro" id="IPR011051">
    <property type="entry name" value="RmlC_Cupin_sf"/>
</dbReference>
<feature type="compositionally biased region" description="Basic and acidic residues" evidence="8">
    <location>
        <begin position="28"/>
        <end position="39"/>
    </location>
</feature>
<comment type="cofactor">
    <cofactor evidence="1">
        <name>Fe(2+)</name>
        <dbReference type="ChEBI" id="CHEBI:29033"/>
    </cofactor>
</comment>
<dbReference type="GO" id="GO:0070483">
    <property type="term" value="P:detection of hypoxia"/>
    <property type="evidence" value="ECO:0007669"/>
    <property type="project" value="UniProtKB-ARBA"/>
</dbReference>
<protein>
    <recommendedName>
        <fullName evidence="3">cysteine dioxygenase</fullName>
        <ecNumber evidence="3">1.13.11.20</ecNumber>
    </recommendedName>
</protein>
<evidence type="ECO:0000256" key="5">
    <source>
        <dbReference type="ARBA" id="ARBA00023002"/>
    </source>
</evidence>
<keyword evidence="5" id="KW-0560">Oxidoreductase</keyword>
<dbReference type="EMBL" id="BQKI01000076">
    <property type="protein sequence ID" value="GJN23866.1"/>
    <property type="molecule type" value="Genomic_DNA"/>
</dbReference>
<evidence type="ECO:0000256" key="2">
    <source>
        <dbReference type="ARBA" id="ARBA00006622"/>
    </source>
</evidence>
<evidence type="ECO:0000256" key="3">
    <source>
        <dbReference type="ARBA" id="ARBA00013133"/>
    </source>
</evidence>
<dbReference type="GO" id="GO:0017172">
    <property type="term" value="F:cysteine dioxygenase activity"/>
    <property type="evidence" value="ECO:0007669"/>
    <property type="project" value="UniProtKB-EC"/>
</dbReference>
<feature type="region of interest" description="Disordered" evidence="8">
    <location>
        <begin position="1"/>
        <end position="80"/>
    </location>
</feature>
<dbReference type="CDD" id="cd20289">
    <property type="entry name" value="cupin_ADO"/>
    <property type="match status" value="1"/>
</dbReference>
<name>A0AAV5EP06_ELECO</name>
<gene>
    <name evidence="9" type="primary">gb11556</name>
    <name evidence="9" type="ORF">PR202_gb11556</name>
</gene>
<dbReference type="AlphaFoldDB" id="A0AAV5EP06"/>
<evidence type="ECO:0000313" key="9">
    <source>
        <dbReference type="EMBL" id="GJN23866.1"/>
    </source>
</evidence>
<reference evidence="9" key="1">
    <citation type="journal article" date="2018" name="DNA Res.">
        <title>Multiple hybrid de novo genome assembly of finger millet, an orphan allotetraploid crop.</title>
        <authorList>
            <person name="Hatakeyama M."/>
            <person name="Aluri S."/>
            <person name="Balachadran M.T."/>
            <person name="Sivarajan S.R."/>
            <person name="Patrignani A."/>
            <person name="Gruter S."/>
            <person name="Poveda L."/>
            <person name="Shimizu-Inatsugi R."/>
            <person name="Baeten J."/>
            <person name="Francoijs K.J."/>
            <person name="Nataraja K.N."/>
            <person name="Reddy Y.A.N."/>
            <person name="Phadnis S."/>
            <person name="Ravikumar R.L."/>
            <person name="Schlapbach R."/>
            <person name="Sreeman S.M."/>
            <person name="Shimizu K.K."/>
        </authorList>
    </citation>
    <scope>NUCLEOTIDE SEQUENCE</scope>
</reference>
<dbReference type="InterPro" id="IPR014710">
    <property type="entry name" value="RmlC-like_jellyroll"/>
</dbReference>
<dbReference type="Gene3D" id="2.60.120.10">
    <property type="entry name" value="Jelly Rolls"/>
    <property type="match status" value="1"/>
</dbReference>
<accession>A0AAV5EP06</accession>
<dbReference type="PANTHER" id="PTHR22966:SF70">
    <property type="entry name" value="CYSTEINE DIOXYGENASE"/>
    <property type="match status" value="1"/>
</dbReference>
<evidence type="ECO:0000256" key="4">
    <source>
        <dbReference type="ARBA" id="ARBA00022723"/>
    </source>
</evidence>
<dbReference type="Proteomes" id="UP001054889">
    <property type="component" value="Unassembled WGS sequence"/>
</dbReference>
<evidence type="ECO:0000256" key="6">
    <source>
        <dbReference type="ARBA" id="ARBA00023004"/>
    </source>
</evidence>
<evidence type="ECO:0000256" key="7">
    <source>
        <dbReference type="ARBA" id="ARBA00024284"/>
    </source>
</evidence>
<dbReference type="GO" id="GO:0046872">
    <property type="term" value="F:metal ion binding"/>
    <property type="evidence" value="ECO:0007669"/>
    <property type="project" value="UniProtKB-KW"/>
</dbReference>
<comment type="similarity">
    <text evidence="2">Belongs to the cysteine dioxygenase family.</text>
</comment>
<sequence length="329" mass="36073">MEGGKSPSRVTAVAGEGSELGNAATRRTRIEDQQEEGDRAVVTAAGQGSGAGTGMKRKRDAVDGDGRGSESSGEQSQHSLTTMMPVEPPTLMPLQELVNTCRAMLNNSGNQPTNQAVSFIRGAMDKIGMLDVGLMDEMGFFLHRNVGPQNPPVLTYKAIYKSPNNFMIMVLYMPRGAVMPLHDHPGMTVFTKLLFGSAHIQAYDWVQPHVCAAGPGSALLAEKVSDRHLTARSSRTWVLFADSSGNMNRFVAGQDGPCVFLKVFTPLYSLVEHQHPSFYQYSPYALDLNVVPVEVPEEKKGRMVWVRKIDEPKNFIKIVRLPYRGPPIV</sequence>
<reference evidence="9" key="2">
    <citation type="submission" date="2021-12" db="EMBL/GenBank/DDBJ databases">
        <title>Resequencing data analysis of finger millet.</title>
        <authorList>
            <person name="Hatakeyama M."/>
            <person name="Aluri S."/>
            <person name="Balachadran M.T."/>
            <person name="Sivarajan S.R."/>
            <person name="Poveda L."/>
            <person name="Shimizu-Inatsugi R."/>
            <person name="Schlapbach R."/>
            <person name="Sreeman S.M."/>
            <person name="Shimizu K.K."/>
        </authorList>
    </citation>
    <scope>NUCLEOTIDE SEQUENCE</scope>
</reference>
<keyword evidence="6" id="KW-0408">Iron</keyword>
<evidence type="ECO:0000313" key="10">
    <source>
        <dbReference type="Proteomes" id="UP001054889"/>
    </source>
</evidence>
<dbReference type="SUPFAM" id="SSF51182">
    <property type="entry name" value="RmlC-like cupins"/>
    <property type="match status" value="1"/>
</dbReference>
<keyword evidence="10" id="KW-1185">Reference proteome</keyword>
<evidence type="ECO:0000256" key="1">
    <source>
        <dbReference type="ARBA" id="ARBA00001954"/>
    </source>
</evidence>
<dbReference type="PANTHER" id="PTHR22966">
    <property type="entry name" value="2-AMINOETHANETHIOL DIOXYGENASE"/>
    <property type="match status" value="1"/>
</dbReference>
<evidence type="ECO:0000256" key="8">
    <source>
        <dbReference type="SAM" id="MobiDB-lite"/>
    </source>
</evidence>
<keyword evidence="4" id="KW-0479">Metal-binding</keyword>
<dbReference type="Pfam" id="PF07847">
    <property type="entry name" value="PCO_ADO"/>
    <property type="match status" value="1"/>
</dbReference>
<proteinExistence type="inferred from homology"/>
<dbReference type="EC" id="1.13.11.20" evidence="3"/>